<dbReference type="EMBL" id="JAPZBU010000009">
    <property type="protein sequence ID" value="KAJ5387261.1"/>
    <property type="molecule type" value="Genomic_DNA"/>
</dbReference>
<comment type="subcellular location">
    <subcellularLocation>
        <location evidence="1">Mitochondrion inner membrane</location>
        <topology evidence="1">Single-pass membrane protein</topology>
    </subcellularLocation>
</comment>
<dbReference type="RefSeq" id="XP_056485059.1">
    <property type="nucleotide sequence ID" value="XM_056634439.1"/>
</dbReference>
<comment type="similarity">
    <text evidence="2">Belongs to the AAA ATPase family. BCS1 subfamily.</text>
</comment>
<name>A0A9X0B408_9EURO</name>
<dbReference type="InterPro" id="IPR050747">
    <property type="entry name" value="Mitochondrial_chaperone_BCS1"/>
</dbReference>
<dbReference type="PANTHER" id="PTHR23070">
    <property type="entry name" value="BCS1 AAA-TYPE ATPASE"/>
    <property type="match status" value="1"/>
</dbReference>
<evidence type="ECO:0000259" key="14">
    <source>
        <dbReference type="SMART" id="SM00382"/>
    </source>
</evidence>
<dbReference type="Gene3D" id="3.40.50.300">
    <property type="entry name" value="P-loop containing nucleotide triphosphate hydrolases"/>
    <property type="match status" value="1"/>
</dbReference>
<evidence type="ECO:0000256" key="6">
    <source>
        <dbReference type="ARBA" id="ARBA00022801"/>
    </source>
</evidence>
<protein>
    <recommendedName>
        <fullName evidence="18">AAA+ ATPase domain-containing protein</fullName>
    </recommendedName>
</protein>
<evidence type="ECO:0000256" key="9">
    <source>
        <dbReference type="ARBA" id="ARBA00023128"/>
    </source>
</evidence>
<dbReference type="PROSITE" id="PS00674">
    <property type="entry name" value="AAA"/>
    <property type="match status" value="1"/>
</dbReference>
<feature type="region of interest" description="Disordered" evidence="13">
    <location>
        <begin position="372"/>
        <end position="399"/>
    </location>
</feature>
<dbReference type="GeneID" id="81373419"/>
<organism evidence="16 17">
    <name type="scientific">Penicillium cosmopolitanum</name>
    <dbReference type="NCBI Taxonomy" id="1131564"/>
    <lineage>
        <taxon>Eukaryota</taxon>
        <taxon>Fungi</taxon>
        <taxon>Dikarya</taxon>
        <taxon>Ascomycota</taxon>
        <taxon>Pezizomycotina</taxon>
        <taxon>Eurotiomycetes</taxon>
        <taxon>Eurotiomycetidae</taxon>
        <taxon>Eurotiales</taxon>
        <taxon>Aspergillaceae</taxon>
        <taxon>Penicillium</taxon>
    </lineage>
</organism>
<keyword evidence="5" id="KW-0999">Mitochondrion inner membrane</keyword>
<proteinExistence type="inferred from homology"/>
<keyword evidence="9" id="KW-0496">Mitochondrion</keyword>
<feature type="domain" description="BCS1 N-terminal" evidence="15">
    <location>
        <begin position="52"/>
        <end position="268"/>
    </location>
</feature>
<dbReference type="Proteomes" id="UP001147747">
    <property type="component" value="Unassembled WGS sequence"/>
</dbReference>
<dbReference type="SMART" id="SM00382">
    <property type="entry name" value="AAA"/>
    <property type="match status" value="1"/>
</dbReference>
<keyword evidence="6" id="KW-0378">Hydrolase</keyword>
<feature type="region of interest" description="Disordered" evidence="13">
    <location>
        <begin position="474"/>
        <end position="499"/>
    </location>
</feature>
<dbReference type="SUPFAM" id="SSF52540">
    <property type="entry name" value="P-loop containing nucleoside triphosphate hydrolases"/>
    <property type="match status" value="1"/>
</dbReference>
<evidence type="ECO:0000256" key="11">
    <source>
        <dbReference type="ARBA" id="ARBA00048778"/>
    </source>
</evidence>
<dbReference type="SMART" id="SM01024">
    <property type="entry name" value="BCS1_N"/>
    <property type="match status" value="1"/>
</dbReference>
<keyword evidence="3" id="KW-0812">Transmembrane</keyword>
<evidence type="ECO:0000313" key="17">
    <source>
        <dbReference type="Proteomes" id="UP001147747"/>
    </source>
</evidence>
<dbReference type="OrthoDB" id="10251412at2759"/>
<reference evidence="16" key="1">
    <citation type="submission" date="2022-12" db="EMBL/GenBank/DDBJ databases">
        <authorList>
            <person name="Petersen C."/>
        </authorList>
    </citation>
    <scope>NUCLEOTIDE SEQUENCE</scope>
    <source>
        <strain evidence="16">IBT 29677</strain>
    </source>
</reference>
<keyword evidence="10" id="KW-0472">Membrane</keyword>
<keyword evidence="4 12" id="KW-0547">Nucleotide-binding</keyword>
<sequence>MASNETLGGSIADASSPDTALLEALVPGYRIISHFFMSYLKIDINGYLQILIGFALLVGCIKYLHPTAMENISDLIISTAEIRMEDEVFNYMMYWISRQSHMKRTSRFLASLKFKHDPWADSDESDFEDEDSDDESWDGSKSRNNTTTTTTTTFDDYWAKMMNRDKYKSINFTPSEGSHYFRYRGHLIKLRRTEEQNRPRNFGRNERLWLSCLGKNPEILRQLLLEAQKAYIERDGNRTLIYRAKRDYDRSFSWIRCMSRSPRPMSSVILNQAQKQEFVDDMREYLHPKTRRWYFDRGIPYRRGYLLHGPPGTGKTSLCFAAAGLLRLKLYLLNLKTNGLDEESMSSLFASLPRRCIVLLEDIDTAGITKTRGKTVTPGDNPAIPAPNTEISTEGDFDESSKDTITLSGLLNVIDGVAASEGRILVMTTNHPDKLDPALLRPGRVDMSISFGYMSDNDIKELFASMYRFIGNGPRQANGPVKEKVENDEDSTREQEKRDVSLDARISNLCVSFAQAIPTGELTAAEIQGYLLNHKDKPEAAVAGVAQWVEEMRKNRET</sequence>
<evidence type="ECO:0000256" key="8">
    <source>
        <dbReference type="ARBA" id="ARBA00022989"/>
    </source>
</evidence>
<dbReference type="InterPro" id="IPR003960">
    <property type="entry name" value="ATPase_AAA_CS"/>
</dbReference>
<keyword evidence="17" id="KW-1185">Reference proteome</keyword>
<evidence type="ECO:0000256" key="1">
    <source>
        <dbReference type="ARBA" id="ARBA00004434"/>
    </source>
</evidence>
<feature type="compositionally biased region" description="Acidic residues" evidence="13">
    <location>
        <begin position="120"/>
        <end position="137"/>
    </location>
</feature>
<keyword evidence="8" id="KW-1133">Transmembrane helix</keyword>
<dbReference type="InterPro" id="IPR003959">
    <property type="entry name" value="ATPase_AAA_core"/>
</dbReference>
<evidence type="ECO:0000256" key="10">
    <source>
        <dbReference type="ARBA" id="ARBA00023136"/>
    </source>
</evidence>
<keyword evidence="7 12" id="KW-0067">ATP-binding</keyword>
<dbReference type="InterPro" id="IPR014851">
    <property type="entry name" value="BCS1_N"/>
</dbReference>
<dbReference type="GO" id="GO:0005524">
    <property type="term" value="F:ATP binding"/>
    <property type="evidence" value="ECO:0007669"/>
    <property type="project" value="UniProtKB-KW"/>
</dbReference>
<dbReference type="AlphaFoldDB" id="A0A9X0B408"/>
<feature type="region of interest" description="Disordered" evidence="13">
    <location>
        <begin position="118"/>
        <end position="146"/>
    </location>
</feature>
<reference evidence="16" key="2">
    <citation type="journal article" date="2023" name="IMA Fungus">
        <title>Comparative genomic study of the Penicillium genus elucidates a diverse pangenome and 15 lateral gene transfer events.</title>
        <authorList>
            <person name="Petersen C."/>
            <person name="Sorensen T."/>
            <person name="Nielsen M.R."/>
            <person name="Sondergaard T.E."/>
            <person name="Sorensen J.L."/>
            <person name="Fitzpatrick D.A."/>
            <person name="Frisvad J.C."/>
            <person name="Nielsen K.L."/>
        </authorList>
    </citation>
    <scope>NUCLEOTIDE SEQUENCE</scope>
    <source>
        <strain evidence="16">IBT 29677</strain>
    </source>
</reference>
<dbReference type="InterPro" id="IPR027417">
    <property type="entry name" value="P-loop_NTPase"/>
</dbReference>
<evidence type="ECO:0000256" key="5">
    <source>
        <dbReference type="ARBA" id="ARBA00022792"/>
    </source>
</evidence>
<dbReference type="Pfam" id="PF25426">
    <property type="entry name" value="AAA_lid_BCS1"/>
    <property type="match status" value="1"/>
</dbReference>
<evidence type="ECO:0000256" key="7">
    <source>
        <dbReference type="ARBA" id="ARBA00022840"/>
    </source>
</evidence>
<dbReference type="Pfam" id="PF08740">
    <property type="entry name" value="BCS1_N"/>
    <property type="match status" value="1"/>
</dbReference>
<evidence type="ECO:0000256" key="4">
    <source>
        <dbReference type="ARBA" id="ARBA00022741"/>
    </source>
</evidence>
<evidence type="ECO:0000256" key="12">
    <source>
        <dbReference type="RuleBase" id="RU003651"/>
    </source>
</evidence>
<dbReference type="InterPro" id="IPR057495">
    <property type="entry name" value="AAA_lid_BCS1"/>
</dbReference>
<dbReference type="InterPro" id="IPR003593">
    <property type="entry name" value="AAA+_ATPase"/>
</dbReference>
<comment type="caution">
    <text evidence="16">The sequence shown here is derived from an EMBL/GenBank/DDBJ whole genome shotgun (WGS) entry which is preliminary data.</text>
</comment>
<comment type="catalytic activity">
    <reaction evidence="11">
        <text>ATP + H2O = ADP + phosphate + H(+)</text>
        <dbReference type="Rhea" id="RHEA:13065"/>
        <dbReference type="ChEBI" id="CHEBI:15377"/>
        <dbReference type="ChEBI" id="CHEBI:15378"/>
        <dbReference type="ChEBI" id="CHEBI:30616"/>
        <dbReference type="ChEBI" id="CHEBI:43474"/>
        <dbReference type="ChEBI" id="CHEBI:456216"/>
    </reaction>
    <physiologicalReaction direction="left-to-right" evidence="11">
        <dbReference type="Rhea" id="RHEA:13066"/>
    </physiologicalReaction>
</comment>
<evidence type="ECO:0000256" key="2">
    <source>
        <dbReference type="ARBA" id="ARBA00007448"/>
    </source>
</evidence>
<evidence type="ECO:0000259" key="15">
    <source>
        <dbReference type="SMART" id="SM01024"/>
    </source>
</evidence>
<evidence type="ECO:0000313" key="16">
    <source>
        <dbReference type="EMBL" id="KAJ5387261.1"/>
    </source>
</evidence>
<dbReference type="GO" id="GO:0005743">
    <property type="term" value="C:mitochondrial inner membrane"/>
    <property type="evidence" value="ECO:0007669"/>
    <property type="project" value="UniProtKB-SubCell"/>
</dbReference>
<evidence type="ECO:0008006" key="18">
    <source>
        <dbReference type="Google" id="ProtNLM"/>
    </source>
</evidence>
<dbReference type="Pfam" id="PF00004">
    <property type="entry name" value="AAA"/>
    <property type="match status" value="2"/>
</dbReference>
<feature type="domain" description="AAA+ ATPase" evidence="14">
    <location>
        <begin position="301"/>
        <end position="455"/>
    </location>
</feature>
<feature type="compositionally biased region" description="Basic and acidic residues" evidence="13">
    <location>
        <begin position="481"/>
        <end position="499"/>
    </location>
</feature>
<accession>A0A9X0B408</accession>
<dbReference type="GO" id="GO:0016887">
    <property type="term" value="F:ATP hydrolysis activity"/>
    <property type="evidence" value="ECO:0007669"/>
    <property type="project" value="InterPro"/>
</dbReference>
<evidence type="ECO:0000256" key="13">
    <source>
        <dbReference type="SAM" id="MobiDB-lite"/>
    </source>
</evidence>
<gene>
    <name evidence="16" type="ORF">N7509_009802</name>
</gene>
<evidence type="ECO:0000256" key="3">
    <source>
        <dbReference type="ARBA" id="ARBA00022692"/>
    </source>
</evidence>